<dbReference type="SUPFAM" id="SSF53254">
    <property type="entry name" value="Phosphoglycerate mutase-like"/>
    <property type="match status" value="1"/>
</dbReference>
<evidence type="ECO:0000313" key="2">
    <source>
        <dbReference type="Proteomes" id="UP001597042"/>
    </source>
</evidence>
<proteinExistence type="predicted"/>
<organism evidence="1 2">
    <name type="scientific">Microbacterium koreense</name>
    <dbReference type="NCBI Taxonomy" id="323761"/>
    <lineage>
        <taxon>Bacteria</taxon>
        <taxon>Bacillati</taxon>
        <taxon>Actinomycetota</taxon>
        <taxon>Actinomycetes</taxon>
        <taxon>Micrococcales</taxon>
        <taxon>Microbacteriaceae</taxon>
        <taxon>Microbacterium</taxon>
    </lineage>
</organism>
<name>A0ABW2ZQQ7_9MICO</name>
<accession>A0ABW2ZQQ7</accession>
<dbReference type="CDD" id="cd07067">
    <property type="entry name" value="HP_PGM_like"/>
    <property type="match status" value="1"/>
</dbReference>
<dbReference type="Proteomes" id="UP001597042">
    <property type="component" value="Unassembled WGS sequence"/>
</dbReference>
<dbReference type="PANTHER" id="PTHR47623:SF1">
    <property type="entry name" value="OS09G0287300 PROTEIN"/>
    <property type="match status" value="1"/>
</dbReference>
<dbReference type="EMBL" id="JBHTIM010000001">
    <property type="protein sequence ID" value="MFD0780966.1"/>
    <property type="molecule type" value="Genomic_DNA"/>
</dbReference>
<dbReference type="SMART" id="SM00855">
    <property type="entry name" value="PGAM"/>
    <property type="match status" value="1"/>
</dbReference>
<dbReference type="Gene3D" id="3.40.50.1240">
    <property type="entry name" value="Phosphoglycerate mutase-like"/>
    <property type="match status" value="1"/>
</dbReference>
<dbReference type="InterPro" id="IPR013078">
    <property type="entry name" value="His_Pase_superF_clade-1"/>
</dbReference>
<protein>
    <submittedName>
        <fullName evidence="1">SixA phosphatase family protein</fullName>
    </submittedName>
</protein>
<keyword evidence="2" id="KW-1185">Reference proteome</keyword>
<comment type="caution">
    <text evidence="1">The sequence shown here is derived from an EMBL/GenBank/DDBJ whole genome shotgun (WGS) entry which is preliminary data.</text>
</comment>
<dbReference type="InterPro" id="IPR029033">
    <property type="entry name" value="His_PPase_superfam"/>
</dbReference>
<gene>
    <name evidence="1" type="ORF">ACFQZV_06595</name>
</gene>
<evidence type="ECO:0000313" key="1">
    <source>
        <dbReference type="EMBL" id="MFD0780966.1"/>
    </source>
</evidence>
<reference evidence="2" key="1">
    <citation type="journal article" date="2019" name="Int. J. Syst. Evol. Microbiol.">
        <title>The Global Catalogue of Microorganisms (GCM) 10K type strain sequencing project: providing services to taxonomists for standard genome sequencing and annotation.</title>
        <authorList>
            <consortium name="The Broad Institute Genomics Platform"/>
            <consortium name="The Broad Institute Genome Sequencing Center for Infectious Disease"/>
            <person name="Wu L."/>
            <person name="Ma J."/>
        </authorList>
    </citation>
    <scope>NUCLEOTIDE SEQUENCE [LARGE SCALE GENOMIC DNA]</scope>
    <source>
        <strain evidence="2">CCUG 50754</strain>
    </source>
</reference>
<dbReference type="Pfam" id="PF00300">
    <property type="entry name" value="His_Phos_1"/>
    <property type="match status" value="1"/>
</dbReference>
<dbReference type="PANTHER" id="PTHR47623">
    <property type="entry name" value="OS09G0287300 PROTEIN"/>
    <property type="match status" value="1"/>
</dbReference>
<dbReference type="RefSeq" id="WP_378752114.1">
    <property type="nucleotide sequence ID" value="NZ_JBHSSV010000008.1"/>
</dbReference>
<sequence>MTTLVLVRHAKSDWGDVSLDDHDRPLNERGMRDAPRMAAELAATGLRLDAILSSTALRAATTADFFGAAFGVNVERDERLYGAPAPTLLRAAVERDVPAVMVVAHDPGMSILAGQLSGRGISHMATCAVATFQWTEEDWNVASALDPDDWTWKTPR</sequence>